<dbReference type="KEGG" id="mvu:Metvu_0251"/>
<evidence type="ECO:0000313" key="2">
    <source>
        <dbReference type="Proteomes" id="UP000002063"/>
    </source>
</evidence>
<sequence length="59" mass="6965">MAKCYVKITTFNYEKERKYIVKIVPLREEMIVDKVRRVRFGVMCSSITHKVSISKILSV</sequence>
<dbReference type="AlphaFoldDB" id="C9REW6"/>
<dbReference type="HOGENOM" id="CLU_2949365_0_0_2"/>
<proteinExistence type="predicted"/>
<dbReference type="RefSeq" id="WP_012819662.1">
    <property type="nucleotide sequence ID" value="NC_013407.1"/>
</dbReference>
<name>C9REW6_METVM</name>
<dbReference type="Proteomes" id="UP000002063">
    <property type="component" value="Chromosome"/>
</dbReference>
<gene>
    <name evidence="1" type="ordered locus">Metvu_0251</name>
</gene>
<evidence type="ECO:0000313" key="1">
    <source>
        <dbReference type="EMBL" id="ACX72118.1"/>
    </source>
</evidence>
<reference evidence="1" key="1">
    <citation type="submission" date="2009-10" db="EMBL/GenBank/DDBJ databases">
        <title>Complete sequence of chromosome of Methanocaldococcus vulcanius M7.</title>
        <authorList>
            <consortium name="US DOE Joint Genome Institute"/>
            <person name="Lucas S."/>
            <person name="Copeland A."/>
            <person name="Lapidus A."/>
            <person name="Glavina del Rio T."/>
            <person name="Dalin E."/>
            <person name="Tice H."/>
            <person name="Bruce D."/>
            <person name="Goodwin L."/>
            <person name="Pitluck S."/>
            <person name="Lcollab F.I."/>
            <person name="Brettin T."/>
            <person name="Detter J.C."/>
            <person name="Han C."/>
            <person name="Tapia R."/>
            <person name="Kuske C.R."/>
            <person name="Schmutz J."/>
            <person name="Larimer F."/>
            <person name="Land M."/>
            <person name="Hauser L."/>
            <person name="Kyrpides N."/>
            <person name="Ovchinikova G."/>
            <person name="Sieprawska-Lupa M."/>
            <person name="Whitman W.B."/>
            <person name="Woyke T."/>
        </authorList>
    </citation>
    <scope>NUCLEOTIDE SEQUENCE [LARGE SCALE GENOMIC DNA]</scope>
    <source>
        <strain evidence="1">M7</strain>
    </source>
</reference>
<keyword evidence="2" id="KW-1185">Reference proteome</keyword>
<organism evidence="1 2">
    <name type="scientific">Methanocaldococcus vulcanius (strain ATCC 700851 / DSM 12094 / M7)</name>
    <name type="common">Methanococcus vulcanius</name>
    <dbReference type="NCBI Taxonomy" id="579137"/>
    <lineage>
        <taxon>Archaea</taxon>
        <taxon>Methanobacteriati</taxon>
        <taxon>Methanobacteriota</taxon>
        <taxon>Methanomada group</taxon>
        <taxon>Methanococci</taxon>
        <taxon>Methanococcales</taxon>
        <taxon>Methanocaldococcaceae</taxon>
        <taxon>Methanocaldococcus</taxon>
    </lineage>
</organism>
<dbReference type="EMBL" id="CP001787">
    <property type="protein sequence ID" value="ACX72118.1"/>
    <property type="molecule type" value="Genomic_DNA"/>
</dbReference>
<dbReference type="GeneID" id="8512579"/>
<accession>C9REW6</accession>
<protein>
    <submittedName>
        <fullName evidence="1">Uncharacterized protein</fullName>
    </submittedName>
</protein>